<dbReference type="Proteomes" id="UP000053105">
    <property type="component" value="Unassembled WGS sequence"/>
</dbReference>
<evidence type="ECO:0000313" key="1">
    <source>
        <dbReference type="EMBL" id="KOX71137.1"/>
    </source>
</evidence>
<dbReference type="OrthoDB" id="10471329at2759"/>
<dbReference type="EMBL" id="KQ435847">
    <property type="protein sequence ID" value="KOX71137.1"/>
    <property type="molecule type" value="Genomic_DNA"/>
</dbReference>
<reference evidence="1 2" key="1">
    <citation type="submission" date="2015-07" db="EMBL/GenBank/DDBJ databases">
        <title>The genome of Melipona quadrifasciata.</title>
        <authorList>
            <person name="Pan H."/>
            <person name="Kapheim K."/>
        </authorList>
    </citation>
    <scope>NUCLEOTIDE SEQUENCE [LARGE SCALE GENOMIC DNA]</scope>
    <source>
        <strain evidence="1">0111107301</strain>
        <tissue evidence="1">Whole body</tissue>
    </source>
</reference>
<proteinExistence type="predicted"/>
<dbReference type="AlphaFoldDB" id="A0A0M8ZUC8"/>
<keyword evidence="2" id="KW-1185">Reference proteome</keyword>
<organism evidence="1 2">
    <name type="scientific">Melipona quadrifasciata</name>
    <dbReference type="NCBI Taxonomy" id="166423"/>
    <lineage>
        <taxon>Eukaryota</taxon>
        <taxon>Metazoa</taxon>
        <taxon>Ecdysozoa</taxon>
        <taxon>Arthropoda</taxon>
        <taxon>Hexapoda</taxon>
        <taxon>Insecta</taxon>
        <taxon>Pterygota</taxon>
        <taxon>Neoptera</taxon>
        <taxon>Endopterygota</taxon>
        <taxon>Hymenoptera</taxon>
        <taxon>Apocrita</taxon>
        <taxon>Aculeata</taxon>
        <taxon>Apoidea</taxon>
        <taxon>Anthophila</taxon>
        <taxon>Apidae</taxon>
        <taxon>Melipona</taxon>
    </lineage>
</organism>
<sequence>HFCKASGTPSLPAITAMVNIANTEAQARKALQALKNPGQARLRLPLHLRPFLVDIFQYSERSSLLSDSQFQNKSGIKQFQRSLSVTFDRQYRHQFGNQSKQTTMHLPDFIAVSIFLISPYRITASQDSAINQNVIKTAANHNDMILMSDLLHPQESVCFILPTLLGRCFLQTLYESFHAIHLIRIPT</sequence>
<gene>
    <name evidence="1" type="ORF">WN51_04672</name>
</gene>
<name>A0A0M8ZUC8_9HYME</name>
<evidence type="ECO:0000313" key="2">
    <source>
        <dbReference type="Proteomes" id="UP000053105"/>
    </source>
</evidence>
<protein>
    <submittedName>
        <fullName evidence="1">Uncharacterized protein</fullName>
    </submittedName>
</protein>
<accession>A0A0M8ZUC8</accession>
<feature type="non-terminal residue" evidence="1">
    <location>
        <position position="1"/>
    </location>
</feature>